<keyword evidence="1" id="KW-1133">Transmembrane helix</keyword>
<reference evidence="2" key="1">
    <citation type="journal article" date="2020" name="Nature">
        <title>Giant virus diversity and host interactions through global metagenomics.</title>
        <authorList>
            <person name="Schulz F."/>
            <person name="Roux S."/>
            <person name="Paez-Espino D."/>
            <person name="Jungbluth S."/>
            <person name="Walsh D.A."/>
            <person name="Denef V.J."/>
            <person name="McMahon K.D."/>
            <person name="Konstantinidis K.T."/>
            <person name="Eloe-Fadrosh E.A."/>
            <person name="Kyrpides N.C."/>
            <person name="Woyke T."/>
        </authorList>
    </citation>
    <scope>NUCLEOTIDE SEQUENCE</scope>
    <source>
        <strain evidence="2">GVMAG-M-3300027770-73</strain>
    </source>
</reference>
<keyword evidence="1" id="KW-0472">Membrane</keyword>
<protein>
    <submittedName>
        <fullName evidence="2">Uncharacterized protein</fullName>
    </submittedName>
</protein>
<evidence type="ECO:0000256" key="1">
    <source>
        <dbReference type="SAM" id="Phobius"/>
    </source>
</evidence>
<sequence>MDSSTNYSSSNYLGTTSLNSNPGPTFVEWIQSITWETWLIVIIVLALLGFNIFYYVAQGTEGIHEVFAPILSYFGNVTADTTKQVVNTAAVGVTGTTNAFASTVDTSLSALQGTPIQNQHIMQNANNALANTLNSASQTTIADNNTFTQNLNLNLKPEEQIQGVQATSSLQQKEGWCYIGEQQDYRTCASVGVNDVCMSGDIFPTRDICINPSLRQ</sequence>
<dbReference type="EMBL" id="MN740471">
    <property type="protein sequence ID" value="QHU28328.1"/>
    <property type="molecule type" value="Genomic_DNA"/>
</dbReference>
<evidence type="ECO:0000313" key="2">
    <source>
        <dbReference type="EMBL" id="QHU28328.1"/>
    </source>
</evidence>
<organism evidence="2">
    <name type="scientific">viral metagenome</name>
    <dbReference type="NCBI Taxonomy" id="1070528"/>
    <lineage>
        <taxon>unclassified sequences</taxon>
        <taxon>metagenomes</taxon>
        <taxon>organismal metagenomes</taxon>
    </lineage>
</organism>
<name>A0A6C0LEV3_9ZZZZ</name>
<accession>A0A6C0LEV3</accession>
<keyword evidence="1" id="KW-0812">Transmembrane</keyword>
<proteinExistence type="predicted"/>
<dbReference type="AlphaFoldDB" id="A0A6C0LEV3"/>
<feature type="transmembrane region" description="Helical" evidence="1">
    <location>
        <begin position="38"/>
        <end position="57"/>
    </location>
</feature>